<dbReference type="EMBL" id="PVWQ01000011">
    <property type="protein sequence ID" value="RDW68982.1"/>
    <property type="molecule type" value="Genomic_DNA"/>
</dbReference>
<evidence type="ECO:0000256" key="1">
    <source>
        <dbReference type="ARBA" id="ARBA00004141"/>
    </source>
</evidence>
<evidence type="ECO:0000256" key="7">
    <source>
        <dbReference type="SAM" id="Phobius"/>
    </source>
</evidence>
<feature type="transmembrane region" description="Helical" evidence="7">
    <location>
        <begin position="218"/>
        <end position="240"/>
    </location>
</feature>
<evidence type="ECO:0000256" key="3">
    <source>
        <dbReference type="ARBA" id="ARBA00022989"/>
    </source>
</evidence>
<gene>
    <name evidence="9" type="ORF">DSM5745_08742</name>
</gene>
<evidence type="ECO:0000256" key="2">
    <source>
        <dbReference type="ARBA" id="ARBA00022692"/>
    </source>
</evidence>
<dbReference type="RefSeq" id="XP_026600771.1">
    <property type="nucleotide sequence ID" value="XM_026750758.1"/>
</dbReference>
<proteinExistence type="inferred from homology"/>
<reference evidence="9 10" key="1">
    <citation type="journal article" date="2018" name="IMA Fungus">
        <title>IMA Genome-F 9: Draft genome sequence of Annulohypoxylon stygium, Aspergillus mulundensis, Berkeleyomyces basicola (syn. Thielaviopsis basicola), Ceratocystis smalleyi, two Cercospora beticola strains, Coleophoma cylindrospora, Fusarium fracticaudum, Phialophora cf. hyalina, and Morchella septimelata.</title>
        <authorList>
            <person name="Wingfield B.D."/>
            <person name="Bills G.F."/>
            <person name="Dong Y."/>
            <person name="Huang W."/>
            <person name="Nel W.J."/>
            <person name="Swalarsk-Parry B.S."/>
            <person name="Vaghefi N."/>
            <person name="Wilken P.M."/>
            <person name="An Z."/>
            <person name="de Beer Z.W."/>
            <person name="De Vos L."/>
            <person name="Chen L."/>
            <person name="Duong T.A."/>
            <person name="Gao Y."/>
            <person name="Hammerbacher A."/>
            <person name="Kikkert J.R."/>
            <person name="Li Y."/>
            <person name="Li H."/>
            <person name="Li K."/>
            <person name="Li Q."/>
            <person name="Liu X."/>
            <person name="Ma X."/>
            <person name="Naidoo K."/>
            <person name="Pethybridge S.J."/>
            <person name="Sun J."/>
            <person name="Steenkamp E.T."/>
            <person name="van der Nest M.A."/>
            <person name="van Wyk S."/>
            <person name="Wingfield M.J."/>
            <person name="Xiong C."/>
            <person name="Yue Q."/>
            <person name="Zhang X."/>
        </authorList>
    </citation>
    <scope>NUCLEOTIDE SEQUENCE [LARGE SCALE GENOMIC DNA]</scope>
    <source>
        <strain evidence="9 10">DSM 5745</strain>
    </source>
</reference>
<dbReference type="PANTHER" id="PTHR33048">
    <property type="entry name" value="PTH11-LIKE INTEGRAL MEMBRANE PROTEIN (AFU_ORTHOLOGUE AFUA_5G11245)"/>
    <property type="match status" value="1"/>
</dbReference>
<feature type="transmembrane region" description="Helical" evidence="7">
    <location>
        <begin position="260"/>
        <end position="282"/>
    </location>
</feature>
<evidence type="ECO:0000313" key="9">
    <source>
        <dbReference type="EMBL" id="RDW68982.1"/>
    </source>
</evidence>
<dbReference type="InterPro" id="IPR049326">
    <property type="entry name" value="Rhodopsin_dom_fungi"/>
</dbReference>
<keyword evidence="3 7" id="KW-1133">Transmembrane helix</keyword>
<feature type="region of interest" description="Disordered" evidence="6">
    <location>
        <begin position="359"/>
        <end position="393"/>
    </location>
</feature>
<feature type="transmembrane region" description="Helical" evidence="7">
    <location>
        <begin position="136"/>
        <end position="157"/>
    </location>
</feature>
<comment type="caution">
    <text evidence="9">The sequence shown here is derived from an EMBL/GenBank/DDBJ whole genome shotgun (WGS) entry which is preliminary data.</text>
</comment>
<dbReference type="Pfam" id="PF20684">
    <property type="entry name" value="Fung_rhodopsin"/>
    <property type="match status" value="1"/>
</dbReference>
<comment type="subcellular location">
    <subcellularLocation>
        <location evidence="1">Membrane</location>
        <topology evidence="1">Multi-pass membrane protein</topology>
    </subcellularLocation>
</comment>
<evidence type="ECO:0000256" key="4">
    <source>
        <dbReference type="ARBA" id="ARBA00023136"/>
    </source>
</evidence>
<evidence type="ECO:0000313" key="10">
    <source>
        <dbReference type="Proteomes" id="UP000256690"/>
    </source>
</evidence>
<feature type="transmembrane region" description="Helical" evidence="7">
    <location>
        <begin position="185"/>
        <end position="206"/>
    </location>
</feature>
<dbReference type="InterPro" id="IPR052337">
    <property type="entry name" value="SAT4-like"/>
</dbReference>
<feature type="transmembrane region" description="Helical" evidence="7">
    <location>
        <begin position="101"/>
        <end position="124"/>
    </location>
</feature>
<comment type="similarity">
    <text evidence="5">Belongs to the SAT4 family.</text>
</comment>
<sequence length="393" mass="43236">MDSLSGAADSDPAYLRQSKVTAAYIALSLPIPIELFSTGLRLWAELRLHRRGNLAADDFLIIWATVVSVGACVISLQAPRYGFGRHLEVIPEENITPLLKIVYISVHFYLVANACTKLSVLALYHRAFPSVTFRRIGLTTTIFVIIWLIVIEVAWALTCRPIQRFWDQDMKKEGLGECSNAVTGLSLYSTSNLCLDIWIFILPLPLIARLNITTKKKVLLCGLFSVGLGTCVLSAVRLGFIADMTSPTYTWEVTPGKGVTFGIISIWEPLGGILCANLPIIYKPLASGFCRVREFFGSNDPHTSGSSRRRLTRHSWLQYQPHKTQVNRDLEISTMQPLDSTGHSSITYTYDEPMDVEGILAGSPKSTGHTAAAEVSAHGPENNGTGLEGNKHS</sequence>
<feature type="transmembrane region" description="Helical" evidence="7">
    <location>
        <begin position="20"/>
        <end position="40"/>
    </location>
</feature>
<keyword evidence="2 7" id="KW-0812">Transmembrane</keyword>
<keyword evidence="10" id="KW-1185">Reference proteome</keyword>
<dbReference type="PANTHER" id="PTHR33048:SF8">
    <property type="entry name" value="INTEGRAL MEMBRANE PROTEIN-RELATED"/>
    <property type="match status" value="1"/>
</dbReference>
<evidence type="ECO:0000256" key="6">
    <source>
        <dbReference type="SAM" id="MobiDB-lite"/>
    </source>
</evidence>
<accession>A0A3D8R4J0</accession>
<feature type="domain" description="Rhodopsin" evidence="8">
    <location>
        <begin position="40"/>
        <end position="285"/>
    </location>
</feature>
<dbReference type="GO" id="GO:0016020">
    <property type="term" value="C:membrane"/>
    <property type="evidence" value="ECO:0007669"/>
    <property type="project" value="UniProtKB-SubCell"/>
</dbReference>
<organism evidence="9 10">
    <name type="scientific">Aspergillus mulundensis</name>
    <dbReference type="NCBI Taxonomy" id="1810919"/>
    <lineage>
        <taxon>Eukaryota</taxon>
        <taxon>Fungi</taxon>
        <taxon>Dikarya</taxon>
        <taxon>Ascomycota</taxon>
        <taxon>Pezizomycotina</taxon>
        <taxon>Eurotiomycetes</taxon>
        <taxon>Eurotiomycetidae</taxon>
        <taxon>Eurotiales</taxon>
        <taxon>Aspergillaceae</taxon>
        <taxon>Aspergillus</taxon>
        <taxon>Aspergillus subgen. Nidulantes</taxon>
    </lineage>
</organism>
<evidence type="ECO:0000256" key="5">
    <source>
        <dbReference type="ARBA" id="ARBA00038359"/>
    </source>
</evidence>
<keyword evidence="4 7" id="KW-0472">Membrane</keyword>
<feature type="transmembrane region" description="Helical" evidence="7">
    <location>
        <begin position="60"/>
        <end position="81"/>
    </location>
</feature>
<dbReference type="AlphaFoldDB" id="A0A3D8R4J0"/>
<dbReference type="GeneID" id="38119112"/>
<name>A0A3D8R4J0_9EURO</name>
<dbReference type="Proteomes" id="UP000256690">
    <property type="component" value="Unassembled WGS sequence"/>
</dbReference>
<dbReference type="OrthoDB" id="3529975at2759"/>
<protein>
    <recommendedName>
        <fullName evidence="8">Rhodopsin domain-containing protein</fullName>
    </recommendedName>
</protein>
<evidence type="ECO:0000259" key="8">
    <source>
        <dbReference type="Pfam" id="PF20684"/>
    </source>
</evidence>